<dbReference type="GO" id="GO:0005737">
    <property type="term" value="C:cytoplasm"/>
    <property type="evidence" value="ECO:0007669"/>
    <property type="project" value="TreeGrafter"/>
</dbReference>
<reference evidence="1 2" key="1">
    <citation type="submission" date="2006-08" db="EMBL/GenBank/DDBJ databases">
        <title>Complete sequence of Maricaulis maris MCS10.</title>
        <authorList>
            <consortium name="US DOE Joint Genome Institute"/>
            <person name="Copeland A."/>
            <person name="Lucas S."/>
            <person name="Lapidus A."/>
            <person name="Barry K."/>
            <person name="Detter J.C."/>
            <person name="Glavina del Rio T."/>
            <person name="Hammon N."/>
            <person name="Israni S."/>
            <person name="Dalin E."/>
            <person name="Tice H."/>
            <person name="Pitluck S."/>
            <person name="Saunders E."/>
            <person name="Brettin T."/>
            <person name="Bruce D."/>
            <person name="Han C."/>
            <person name="Tapia R."/>
            <person name="Gilna P."/>
            <person name="Schmutz J."/>
            <person name="Larimer F."/>
            <person name="Land M."/>
            <person name="Hauser L."/>
            <person name="Kyrpides N."/>
            <person name="Mikhailova N."/>
            <person name="Viollier P."/>
            <person name="Stephens C."/>
            <person name="Richardson P."/>
        </authorList>
    </citation>
    <scope>NUCLEOTIDE SEQUENCE [LARGE SCALE GENOMIC DNA]</scope>
    <source>
        <strain evidence="1 2">MCS10</strain>
    </source>
</reference>
<evidence type="ECO:0000313" key="1">
    <source>
        <dbReference type="EMBL" id="ABI64555.1"/>
    </source>
</evidence>
<sequence length="110" mass="11592">MAGAEIVNWQERSWVDLPARVDINGETVGETTAAALPGGPIGALEFILRLMQERGIALQAGDHISTGAVTGVHQAQVGDSSQVNFGSWGAVDLRLSPLGSEWRDVRLNAG</sequence>
<dbReference type="Proteomes" id="UP000001964">
    <property type="component" value="Chromosome"/>
</dbReference>
<dbReference type="eggNOG" id="COG3971">
    <property type="taxonomic scope" value="Bacteria"/>
</dbReference>
<dbReference type="InterPro" id="IPR036663">
    <property type="entry name" value="Fumarylacetoacetase_C_sf"/>
</dbReference>
<protein>
    <submittedName>
        <fullName evidence="1">2-keto-4-pentenoate hydratase, putative</fullName>
    </submittedName>
</protein>
<dbReference type="STRING" id="394221.Mmar10_0262"/>
<dbReference type="HOGENOM" id="CLU_2167953_0_0_5"/>
<evidence type="ECO:0000313" key="2">
    <source>
        <dbReference type="Proteomes" id="UP000001964"/>
    </source>
</evidence>
<dbReference type="AlphaFoldDB" id="Q0AT32"/>
<dbReference type="OrthoDB" id="9792137at2"/>
<dbReference type="PANTHER" id="PTHR30143:SF0">
    <property type="entry name" value="2-KETO-4-PENTENOATE HYDRATASE"/>
    <property type="match status" value="1"/>
</dbReference>
<dbReference type="RefSeq" id="WP_011642202.1">
    <property type="nucleotide sequence ID" value="NC_008347.1"/>
</dbReference>
<dbReference type="InterPro" id="IPR050772">
    <property type="entry name" value="Hydratase-Decarb/MhpD_sf"/>
</dbReference>
<dbReference type="KEGG" id="mmr:Mmar10_0262"/>
<keyword evidence="2" id="KW-1185">Reference proteome</keyword>
<organism evidence="1 2">
    <name type="scientific">Maricaulis maris (strain MCS10)</name>
    <name type="common">Caulobacter maris</name>
    <dbReference type="NCBI Taxonomy" id="394221"/>
    <lineage>
        <taxon>Bacteria</taxon>
        <taxon>Pseudomonadati</taxon>
        <taxon>Pseudomonadota</taxon>
        <taxon>Alphaproteobacteria</taxon>
        <taxon>Maricaulales</taxon>
        <taxon>Maricaulaceae</taxon>
        <taxon>Maricaulis</taxon>
    </lineage>
</organism>
<accession>Q0AT32</accession>
<name>Q0AT32_MARMM</name>
<dbReference type="SUPFAM" id="SSF56529">
    <property type="entry name" value="FAH"/>
    <property type="match status" value="1"/>
</dbReference>
<dbReference type="Gene3D" id="3.90.850.10">
    <property type="entry name" value="Fumarylacetoacetase-like, C-terminal domain"/>
    <property type="match status" value="1"/>
</dbReference>
<gene>
    <name evidence="1" type="ordered locus">Mmar10_0262</name>
</gene>
<proteinExistence type="predicted"/>
<dbReference type="PANTHER" id="PTHR30143">
    <property type="entry name" value="ACID HYDRATASE"/>
    <property type="match status" value="1"/>
</dbReference>
<dbReference type="EMBL" id="CP000449">
    <property type="protein sequence ID" value="ABI64555.1"/>
    <property type="molecule type" value="Genomic_DNA"/>
</dbReference>
<dbReference type="GO" id="GO:0008684">
    <property type="term" value="F:2-oxopent-4-enoate hydratase activity"/>
    <property type="evidence" value="ECO:0007669"/>
    <property type="project" value="TreeGrafter"/>
</dbReference>